<dbReference type="AlphaFoldDB" id="A0A1G2CTI3"/>
<organism evidence="1 2">
    <name type="scientific">Candidatus Lloydbacteria bacterium RIFCSPHIGHO2_01_FULL_49_22</name>
    <dbReference type="NCBI Taxonomy" id="1798658"/>
    <lineage>
        <taxon>Bacteria</taxon>
        <taxon>Candidatus Lloydiibacteriota</taxon>
    </lineage>
</organism>
<name>A0A1G2CTI3_9BACT</name>
<comment type="caution">
    <text evidence="1">The sequence shown here is derived from an EMBL/GenBank/DDBJ whole genome shotgun (WGS) entry which is preliminary data.</text>
</comment>
<proteinExistence type="predicted"/>
<evidence type="ECO:0000313" key="2">
    <source>
        <dbReference type="Proteomes" id="UP000177122"/>
    </source>
</evidence>
<accession>A0A1G2CTI3</accession>
<dbReference type="EMBL" id="MHLI01000022">
    <property type="protein sequence ID" value="OGZ04705.1"/>
    <property type="molecule type" value="Genomic_DNA"/>
</dbReference>
<protein>
    <submittedName>
        <fullName evidence="1">Uncharacterized protein</fullName>
    </submittedName>
</protein>
<sequence>MFLFFVYGYNIVHFCSLRYAVFLTDILLWYTMGTWPKSLFVRGFRDLVEKNISIDLWNIR</sequence>
<reference evidence="1 2" key="1">
    <citation type="journal article" date="2016" name="Nat. Commun.">
        <title>Thousands of microbial genomes shed light on interconnected biogeochemical processes in an aquifer system.</title>
        <authorList>
            <person name="Anantharaman K."/>
            <person name="Brown C.T."/>
            <person name="Hug L.A."/>
            <person name="Sharon I."/>
            <person name="Castelle C.J."/>
            <person name="Probst A.J."/>
            <person name="Thomas B.C."/>
            <person name="Singh A."/>
            <person name="Wilkins M.J."/>
            <person name="Karaoz U."/>
            <person name="Brodie E.L."/>
            <person name="Williams K.H."/>
            <person name="Hubbard S.S."/>
            <person name="Banfield J.F."/>
        </authorList>
    </citation>
    <scope>NUCLEOTIDE SEQUENCE [LARGE SCALE GENOMIC DNA]</scope>
</reference>
<evidence type="ECO:0000313" key="1">
    <source>
        <dbReference type="EMBL" id="OGZ04705.1"/>
    </source>
</evidence>
<gene>
    <name evidence="1" type="ORF">A2845_05435</name>
</gene>
<dbReference type="Proteomes" id="UP000177122">
    <property type="component" value="Unassembled WGS sequence"/>
</dbReference>